<dbReference type="EMBL" id="QRWQ01000008">
    <property type="protein sequence ID" value="RGT38404.1"/>
    <property type="molecule type" value="Genomic_DNA"/>
</dbReference>
<comment type="caution">
    <text evidence="1">The sequence shown here is derived from an EMBL/GenBank/DDBJ whole genome shotgun (WGS) entry which is preliminary data.</text>
</comment>
<dbReference type="RefSeq" id="WP_118046927.1">
    <property type="nucleotide sequence ID" value="NZ_QRWQ01000008.1"/>
</dbReference>
<sequence>MPKWTDKPWERQKGESEKAFEAFVTYRDMGEKRTLTAVAEKLQKSGTLIRRWKSTWDWAERVRAYDNELEKEAHTKAVKDRKAMVDRHIGIAMQLQKKALEALGHLSAEEMSAKDIKEFIKMSTELERLNRTLEEDSTQESSNSDTLADSIIAAYKKRREAEDDA</sequence>
<accession>A0A412NHC3</accession>
<dbReference type="Proteomes" id="UP000283834">
    <property type="component" value="Unassembled WGS sequence"/>
</dbReference>
<protein>
    <submittedName>
        <fullName evidence="1">Uncharacterized protein</fullName>
    </submittedName>
</protein>
<proteinExistence type="predicted"/>
<evidence type="ECO:0000313" key="1">
    <source>
        <dbReference type="EMBL" id="RGT38404.1"/>
    </source>
</evidence>
<dbReference type="AlphaFoldDB" id="A0A412NHC3"/>
<name>A0A412NHC3_MEDGN</name>
<organism evidence="1 2">
    <name type="scientific">Mediterraneibacter gnavus</name>
    <name type="common">Ruminococcus gnavus</name>
    <dbReference type="NCBI Taxonomy" id="33038"/>
    <lineage>
        <taxon>Bacteria</taxon>
        <taxon>Bacillati</taxon>
        <taxon>Bacillota</taxon>
        <taxon>Clostridia</taxon>
        <taxon>Lachnospirales</taxon>
        <taxon>Lachnospiraceae</taxon>
        <taxon>Mediterraneibacter</taxon>
    </lineage>
</organism>
<evidence type="ECO:0000313" key="2">
    <source>
        <dbReference type="Proteomes" id="UP000283834"/>
    </source>
</evidence>
<gene>
    <name evidence="1" type="ORF">DWX36_09735</name>
</gene>
<reference evidence="1 2" key="1">
    <citation type="submission" date="2018-08" db="EMBL/GenBank/DDBJ databases">
        <title>A genome reference for cultivated species of the human gut microbiota.</title>
        <authorList>
            <person name="Zou Y."/>
            <person name="Xue W."/>
            <person name="Luo G."/>
        </authorList>
    </citation>
    <scope>NUCLEOTIDE SEQUENCE [LARGE SCALE GENOMIC DNA]</scope>
    <source>
        <strain evidence="1 2">AF19-16AC</strain>
    </source>
</reference>